<keyword evidence="2" id="KW-1185">Reference proteome</keyword>
<reference evidence="1 2" key="1">
    <citation type="submission" date="2019-09" db="EMBL/GenBank/DDBJ databases">
        <title>Genome sequencing of strain KACC 19322.</title>
        <authorList>
            <person name="Heo J."/>
            <person name="Kim S.-J."/>
            <person name="Kim J.-S."/>
            <person name="Hong S.-B."/>
            <person name="Kwon S.-W."/>
        </authorList>
    </citation>
    <scope>NUCLEOTIDE SEQUENCE [LARGE SCALE GENOMIC DNA]</scope>
    <source>
        <strain evidence="1 2">KACC 19322</strain>
    </source>
</reference>
<dbReference type="OrthoDB" id="3579809at2"/>
<name>A0A5C1Y7K1_9MICO</name>
<organism evidence="1 2">
    <name type="scientific">Protaetiibacter larvae</name>
    <dbReference type="NCBI Taxonomy" id="2592654"/>
    <lineage>
        <taxon>Bacteria</taxon>
        <taxon>Bacillati</taxon>
        <taxon>Actinomycetota</taxon>
        <taxon>Actinomycetes</taxon>
        <taxon>Micrococcales</taxon>
        <taxon>Microbacteriaceae</taxon>
        <taxon>Protaetiibacter</taxon>
    </lineage>
</organism>
<protein>
    <submittedName>
        <fullName evidence="1">Uncharacterized protein</fullName>
    </submittedName>
</protein>
<dbReference type="KEGG" id="lyk:FLP23_01880"/>
<evidence type="ECO:0000313" key="1">
    <source>
        <dbReference type="EMBL" id="QEO08877.1"/>
    </source>
</evidence>
<proteinExistence type="predicted"/>
<dbReference type="EMBL" id="CP043504">
    <property type="protein sequence ID" value="QEO08877.1"/>
    <property type="molecule type" value="Genomic_DNA"/>
</dbReference>
<sequence length="90" mass="9448">MDARARAGVIETTDYLAMLRRMIAAGGKRVAEADEVELGELVSLFDDLEAAVQLAVDGQRAGGSSWAQIGAGLGITRQAAQMRWGRAAAS</sequence>
<gene>
    <name evidence="1" type="ORF">FLP23_01880</name>
</gene>
<evidence type="ECO:0000313" key="2">
    <source>
        <dbReference type="Proteomes" id="UP000322159"/>
    </source>
</evidence>
<dbReference type="Proteomes" id="UP000322159">
    <property type="component" value="Chromosome"/>
</dbReference>
<dbReference type="AlphaFoldDB" id="A0A5C1Y7K1"/>
<accession>A0A5C1Y7K1</accession>